<dbReference type="Proteomes" id="UP000245697">
    <property type="component" value="Unassembled WGS sequence"/>
</dbReference>
<dbReference type="AlphaFoldDB" id="A0A316EW82"/>
<sequence length="414" mass="43953">MHISNETYGVEHWDAAQVSFTRIERAATVCPDLGPRTFLHAGPPIEAGELPGPTRSALIGALLLERQADTPSEAARLLDKEALTLMPGHDFNAVGPMTGIISASTPVVVATDSAGRTAFSPLSEGAGRCLRFGSHDERTIQRIRWILAEALPVINSAFQGTSLNISRIIRSALEHGDECHSRSVAATNQFLIQFLAGAVRNGVESDRLTRVFRWMNMDAQFFGTFTMAAARILADSVHGVPGSPVVTAIAANGCRVGIRVSGLGDRWFTADAPVGHTVLFSGFDPGDVLPIMGDSCVTEVVGLGALSLPASPVVAAHLGLDIDDVRQRERDMERITVTRSGRYRLPMAGFPGIPQGIDVRRVIDASIVPMINTGLVHRDPAIGQIGAGLAPIPLSVFQAAAAALVEATRSQPAR</sequence>
<gene>
    <name evidence="1" type="ORF">BC793_12476</name>
</gene>
<dbReference type="EMBL" id="QGGR01000024">
    <property type="protein sequence ID" value="PWK36095.1"/>
    <property type="molecule type" value="Genomic_DNA"/>
</dbReference>
<dbReference type="Pfam" id="PF06545">
    <property type="entry name" value="AllG"/>
    <property type="match status" value="1"/>
</dbReference>
<evidence type="ECO:0000313" key="1">
    <source>
        <dbReference type="EMBL" id="PWK36095.1"/>
    </source>
</evidence>
<name>A0A316EW82_9ACTN</name>
<accession>A0A316EW82</accession>
<dbReference type="Gene3D" id="3.90.1700.10">
    <property type="entry name" value="v583 domain like"/>
    <property type="match status" value="1"/>
</dbReference>
<organism evidence="1 2">
    <name type="scientific">Actinoplanes xinjiangensis</name>
    <dbReference type="NCBI Taxonomy" id="512350"/>
    <lineage>
        <taxon>Bacteria</taxon>
        <taxon>Bacillati</taxon>
        <taxon>Actinomycetota</taxon>
        <taxon>Actinomycetes</taxon>
        <taxon>Micromonosporales</taxon>
        <taxon>Micromonosporaceae</taxon>
        <taxon>Actinoplanes</taxon>
    </lineage>
</organism>
<evidence type="ECO:0000313" key="2">
    <source>
        <dbReference type="Proteomes" id="UP000245697"/>
    </source>
</evidence>
<dbReference type="Gene3D" id="1.10.10.660">
    <property type="entry name" value="conserved protein of unknown function from Enterococcus faecalis V583"/>
    <property type="match status" value="1"/>
</dbReference>
<dbReference type="InterPro" id="IPR024033">
    <property type="entry name" value="OXTCase_su_AllG_h-dom"/>
</dbReference>
<proteinExistence type="predicted"/>
<reference evidence="1 2" key="1">
    <citation type="submission" date="2018-05" db="EMBL/GenBank/DDBJ databases">
        <title>Genomic Encyclopedia of Archaeal and Bacterial Type Strains, Phase II (KMG-II): from individual species to whole genera.</title>
        <authorList>
            <person name="Goeker M."/>
        </authorList>
    </citation>
    <scope>NUCLEOTIDE SEQUENCE [LARGE SCALE GENOMIC DNA]</scope>
    <source>
        <strain evidence="1 2">DSM 45184</strain>
    </source>
</reference>
<dbReference type="InterPro" id="IPR009499">
    <property type="entry name" value="AllG-like"/>
</dbReference>
<keyword evidence="2" id="KW-1185">Reference proteome</keyword>
<dbReference type="Gene3D" id="3.90.1710.10">
    <property type="entry name" value="Enterococcus faecalis V583 domain"/>
    <property type="match status" value="1"/>
</dbReference>
<dbReference type="RefSeq" id="WP_109601207.1">
    <property type="nucleotide sequence ID" value="NZ_BONA01000077.1"/>
</dbReference>
<protein>
    <submittedName>
        <fullName evidence="1">Uncharacterized protein DUF1116</fullName>
    </submittedName>
</protein>
<dbReference type="OrthoDB" id="6193532at2"/>
<comment type="caution">
    <text evidence="1">The sequence shown here is derived from an EMBL/GenBank/DDBJ whole genome shotgun (WGS) entry which is preliminary data.</text>
</comment>